<protein>
    <submittedName>
        <fullName evidence="6">Putative Nicotinamide mononucleotide transporter</fullName>
    </submittedName>
</protein>
<dbReference type="Pfam" id="PF04973">
    <property type="entry name" value="NMN_transporter"/>
    <property type="match status" value="1"/>
</dbReference>
<gene>
    <name evidence="6" type="ORF">BBOH_0654</name>
</gene>
<dbReference type="AlphaFoldDB" id="A0A086ZH50"/>
<feature type="transmembrane region" description="Helical" evidence="5">
    <location>
        <begin position="131"/>
        <end position="149"/>
    </location>
</feature>
<evidence type="ECO:0000256" key="5">
    <source>
        <dbReference type="SAM" id="Phobius"/>
    </source>
</evidence>
<evidence type="ECO:0000313" key="6">
    <source>
        <dbReference type="EMBL" id="KFI45850.1"/>
    </source>
</evidence>
<feature type="transmembrane region" description="Helical" evidence="5">
    <location>
        <begin position="29"/>
        <end position="48"/>
    </location>
</feature>
<name>A0A086ZH50_9BIFI</name>
<comment type="caution">
    <text evidence="6">The sequence shown here is derived from an EMBL/GenBank/DDBJ whole genome shotgun (WGS) entry which is preliminary data.</text>
</comment>
<feature type="transmembrane region" description="Helical" evidence="5">
    <location>
        <begin position="68"/>
        <end position="95"/>
    </location>
</feature>
<keyword evidence="7" id="KW-1185">Reference proteome</keyword>
<dbReference type="GO" id="GO:0016020">
    <property type="term" value="C:membrane"/>
    <property type="evidence" value="ECO:0007669"/>
    <property type="project" value="UniProtKB-SubCell"/>
</dbReference>
<evidence type="ECO:0000256" key="1">
    <source>
        <dbReference type="ARBA" id="ARBA00004141"/>
    </source>
</evidence>
<proteinExistence type="predicted"/>
<dbReference type="EMBL" id="JGYP01000002">
    <property type="protein sequence ID" value="KFI45850.1"/>
    <property type="molecule type" value="Genomic_DNA"/>
</dbReference>
<feature type="transmembrane region" description="Helical" evidence="5">
    <location>
        <begin position="107"/>
        <end position="125"/>
    </location>
</feature>
<evidence type="ECO:0000256" key="3">
    <source>
        <dbReference type="ARBA" id="ARBA00022989"/>
    </source>
</evidence>
<feature type="transmembrane region" description="Helical" evidence="5">
    <location>
        <begin position="200"/>
        <end position="221"/>
    </location>
</feature>
<reference evidence="6 7" key="1">
    <citation type="submission" date="2014-03" db="EMBL/GenBank/DDBJ databases">
        <title>Genomics of Bifidobacteria.</title>
        <authorList>
            <person name="Ventura M."/>
            <person name="Milani C."/>
            <person name="Lugli G.A."/>
        </authorList>
    </citation>
    <scope>NUCLEOTIDE SEQUENCE [LARGE SCALE GENOMIC DNA]</scope>
    <source>
        <strain evidence="6 7">DSM 22767</strain>
    </source>
</reference>
<dbReference type="RefSeq" id="WP_052118231.1">
    <property type="nucleotide sequence ID" value="NZ_JDUS01000019.1"/>
</dbReference>
<dbReference type="STRING" id="1437606.BBOH_0654"/>
<feature type="transmembrane region" description="Helical" evidence="5">
    <location>
        <begin position="170"/>
        <end position="188"/>
    </location>
</feature>
<evidence type="ECO:0000256" key="2">
    <source>
        <dbReference type="ARBA" id="ARBA00022692"/>
    </source>
</evidence>
<keyword evidence="4 5" id="KW-0472">Membrane</keyword>
<accession>A0A086ZH50</accession>
<organism evidence="6 7">
    <name type="scientific">Bifidobacterium bohemicum DSM 22767</name>
    <dbReference type="NCBI Taxonomy" id="1437606"/>
    <lineage>
        <taxon>Bacteria</taxon>
        <taxon>Bacillati</taxon>
        <taxon>Actinomycetota</taxon>
        <taxon>Actinomycetes</taxon>
        <taxon>Bifidobacteriales</taxon>
        <taxon>Bifidobacteriaceae</taxon>
        <taxon>Bifidobacterium</taxon>
    </lineage>
</organism>
<dbReference type="Proteomes" id="UP000029096">
    <property type="component" value="Unassembled WGS sequence"/>
</dbReference>
<comment type="subcellular location">
    <subcellularLocation>
        <location evidence="1">Membrane</location>
        <topology evidence="1">Multi-pass membrane protein</topology>
    </subcellularLocation>
</comment>
<sequence>MVLSTHGGDAERGAGDSFFRSSANALDRLAHSVWFTLLGVAIVVFLAWRSGYMLNSLGDYPVPSALQALGVTSWGFLAPLAFGLISTLSSVLSLLSTRLTASMRNAGNWIGVFQAVLAGLIDWVLGNQAAWLTYPVSFLLEAAAVWVWARHSDRGKARKAPQGRKAVIELVAVLVVSGVFSLVANLLGYEWQVPSGSKGVLFWLLVFTFALSMASNAINVLKLTVQWPFWAVYNLGQLSKAAIQGNWANVGKYVYYIINSVAGLAFWSGRDPGRDSR</sequence>
<keyword evidence="3 5" id="KW-1133">Transmembrane helix</keyword>
<dbReference type="InterPro" id="IPR006419">
    <property type="entry name" value="NMN_transpt_PnuC"/>
</dbReference>
<keyword evidence="2 5" id="KW-0812">Transmembrane</keyword>
<evidence type="ECO:0000256" key="4">
    <source>
        <dbReference type="ARBA" id="ARBA00023136"/>
    </source>
</evidence>
<dbReference type="GO" id="GO:0034257">
    <property type="term" value="F:nicotinamide riboside transmembrane transporter activity"/>
    <property type="evidence" value="ECO:0007669"/>
    <property type="project" value="InterPro"/>
</dbReference>
<evidence type="ECO:0000313" key="7">
    <source>
        <dbReference type="Proteomes" id="UP000029096"/>
    </source>
</evidence>
<dbReference type="eggNOG" id="COG3201">
    <property type="taxonomic scope" value="Bacteria"/>
</dbReference>